<gene>
    <name evidence="1" type="ORF">TELCIR_04183</name>
</gene>
<dbReference type="AlphaFoldDB" id="A0A2G9UUB3"/>
<proteinExistence type="predicted"/>
<dbReference type="Proteomes" id="UP000230423">
    <property type="component" value="Unassembled WGS sequence"/>
</dbReference>
<keyword evidence="2" id="KW-1185">Reference proteome</keyword>
<reference evidence="1 2" key="1">
    <citation type="submission" date="2015-09" db="EMBL/GenBank/DDBJ databases">
        <title>Draft genome of the parasitic nematode Teladorsagia circumcincta isolate WARC Sus (inbred).</title>
        <authorList>
            <person name="Mitreva M."/>
        </authorList>
    </citation>
    <scope>NUCLEOTIDE SEQUENCE [LARGE SCALE GENOMIC DNA]</scope>
    <source>
        <strain evidence="1 2">S</strain>
    </source>
</reference>
<evidence type="ECO:0000313" key="2">
    <source>
        <dbReference type="Proteomes" id="UP000230423"/>
    </source>
</evidence>
<sequence>MGAGKTVSTLVGYKLAKDKYGKEPKPALQSQKDITTSERSMAKLFKEAERLKQVLSANLDYYAQVESVH</sequence>
<dbReference type="OrthoDB" id="10262720at2759"/>
<dbReference type="Gene3D" id="3.90.640.10">
    <property type="entry name" value="Actin, Chain A, domain 4"/>
    <property type="match status" value="1"/>
</dbReference>
<organism evidence="1 2">
    <name type="scientific">Teladorsagia circumcincta</name>
    <name type="common">Brown stomach worm</name>
    <name type="synonym">Ostertagia circumcincta</name>
    <dbReference type="NCBI Taxonomy" id="45464"/>
    <lineage>
        <taxon>Eukaryota</taxon>
        <taxon>Metazoa</taxon>
        <taxon>Ecdysozoa</taxon>
        <taxon>Nematoda</taxon>
        <taxon>Chromadorea</taxon>
        <taxon>Rhabditida</taxon>
        <taxon>Rhabditina</taxon>
        <taxon>Rhabditomorpha</taxon>
        <taxon>Strongyloidea</taxon>
        <taxon>Trichostrongylidae</taxon>
        <taxon>Teladorsagia</taxon>
    </lineage>
</organism>
<evidence type="ECO:0000313" key="1">
    <source>
        <dbReference type="EMBL" id="PIO73829.1"/>
    </source>
</evidence>
<dbReference type="EMBL" id="KZ345381">
    <property type="protein sequence ID" value="PIO73829.1"/>
    <property type="molecule type" value="Genomic_DNA"/>
</dbReference>
<name>A0A2G9UUB3_TELCI</name>
<protein>
    <submittedName>
        <fullName evidence="1">Uncharacterized protein</fullName>
    </submittedName>
</protein>
<accession>A0A2G9UUB3</accession>